<sequence>MRLLNWLKRCWPDIIILLALAVWLLVEYRVPLEDWQFIDGKMVGEFKGYIYRWEKIIPLWVMIFGLDALIRSLISYRRKRFELGNK</sequence>
<name>A0A0G0QXT7_9BACT</name>
<feature type="transmembrane region" description="Helical" evidence="1">
    <location>
        <begin position="56"/>
        <end position="74"/>
    </location>
</feature>
<keyword evidence="1" id="KW-1133">Transmembrane helix</keyword>
<evidence type="ECO:0000313" key="2">
    <source>
        <dbReference type="EMBL" id="KKR15115.1"/>
    </source>
</evidence>
<proteinExistence type="predicted"/>
<dbReference type="EMBL" id="LBWS01000009">
    <property type="protein sequence ID" value="KKR15115.1"/>
    <property type="molecule type" value="Genomic_DNA"/>
</dbReference>
<organism evidence="2 3">
    <name type="scientific">Candidatus Falkowbacteria bacterium GW2011_GWA2_39_24</name>
    <dbReference type="NCBI Taxonomy" id="1618634"/>
    <lineage>
        <taxon>Bacteria</taxon>
        <taxon>Candidatus Falkowiibacteriota</taxon>
    </lineage>
</organism>
<reference evidence="2 3" key="1">
    <citation type="journal article" date="2015" name="Nature">
        <title>rRNA introns, odd ribosomes, and small enigmatic genomes across a large radiation of phyla.</title>
        <authorList>
            <person name="Brown C.T."/>
            <person name="Hug L.A."/>
            <person name="Thomas B.C."/>
            <person name="Sharon I."/>
            <person name="Castelle C.J."/>
            <person name="Singh A."/>
            <person name="Wilkins M.J."/>
            <person name="Williams K.H."/>
            <person name="Banfield J.F."/>
        </authorList>
    </citation>
    <scope>NUCLEOTIDE SEQUENCE [LARGE SCALE GENOMIC DNA]</scope>
</reference>
<accession>A0A0G0QXT7</accession>
<protein>
    <submittedName>
        <fullName evidence="2">Uncharacterized protein</fullName>
    </submittedName>
</protein>
<dbReference type="Proteomes" id="UP000034048">
    <property type="component" value="Unassembled WGS sequence"/>
</dbReference>
<gene>
    <name evidence="2" type="ORF">UT42_C0009G0007</name>
</gene>
<comment type="caution">
    <text evidence="2">The sequence shown here is derived from an EMBL/GenBank/DDBJ whole genome shotgun (WGS) entry which is preliminary data.</text>
</comment>
<keyword evidence="1" id="KW-0812">Transmembrane</keyword>
<keyword evidence="1" id="KW-0472">Membrane</keyword>
<dbReference type="AlphaFoldDB" id="A0A0G0QXT7"/>
<evidence type="ECO:0000256" key="1">
    <source>
        <dbReference type="SAM" id="Phobius"/>
    </source>
</evidence>
<evidence type="ECO:0000313" key="3">
    <source>
        <dbReference type="Proteomes" id="UP000034048"/>
    </source>
</evidence>